<dbReference type="PANTHER" id="PTHR43739">
    <property type="entry name" value="XYLOGLUCANASE (EUROFUNG)"/>
    <property type="match status" value="1"/>
</dbReference>
<dbReference type="SUPFAM" id="SSF50939">
    <property type="entry name" value="Sialidases"/>
    <property type="match status" value="1"/>
</dbReference>
<dbReference type="CDD" id="cd15482">
    <property type="entry name" value="Sialidase_non-viral"/>
    <property type="match status" value="1"/>
</dbReference>
<dbReference type="InterPro" id="IPR015943">
    <property type="entry name" value="WD40/YVTN_repeat-like_dom_sf"/>
</dbReference>
<evidence type="ECO:0000259" key="2">
    <source>
        <dbReference type="Pfam" id="PF15902"/>
    </source>
</evidence>
<sequence length="1053" mass="117937">MKHKIILLPLLLVVMISFAQKKNAKSKSVQSTKEINYDSVLFSKVSYREVGPFRGGRSAAVAGSYKNKNTFYFGATGGGVWKTNDGGNNWKNISDKYFGGSIGAIAVAPNDESILYVGEGEETMRGNVSEGLDDMWRSDDGGRSWKNIGLKNTRHIVKIVVHPTNPNIVWVAAMGHLFGPNEERGVYKTIDGGKTWNKVLYVNEQTGCSDLMMEPNNPSVLYAGTWHVIRTPYSMESGGDGSGLWKSVDGGETWTNISSKKGLPKGVWGIVTVTVAASNTDKVYAVIENAKGGLFVSNDAGETWELQSSDNNIRQRAWYYSRVFVDPKNENIVYCPNVNFMRSKDGGKTFQAVNTTPHGDHHDLWIDPEDGNRMIVADDGGAQVSFDAAANFSNYYNQPTAQFYRVTTDNSFPYRILGAQQDNSTVRIKSRTYGMAITQDDWQPTAGAESGYVVASPLNPDIVYGGNYGGFLSRLDHKTGENRAINVWPDNPMGAGADVQKFRFQWNFPIFISPHNPKRLYACGNHLFVTENEGQTWEMISPDLTTNDKSKQASSGGPITKDNTSVEYYCTIFAATESALEKDLLWTGSDDGLVNVSKDGGKNWENVTPKDCPKWMMWNTIETDPFEKGKAYIVGTRYKLDDYTPYIYLTEDYGKTWKLITNGIEKNHFTRVVRADKKRKGLLYAGTEFGMYISYDDGANWKKFQLNLPMVPITDLTIKENDLIVATQGRAFWIIDDLTPVQEFDKNIIDKKLFVFDVNDSYRMEGGGGRRRRRAMPQNAGANPPNGVVINYWLKEANDSSKVSISVFDKNNSLIKTFSKEAKEENNKLEFNAGMNQFVWDMLYPPAEKLDGLILWNGNVEGPKVAPGKYHARIRFDKDSVDVSFTIKGDPNYAMTEKDYDDQVGMLLQIRDKFSEVQKAIKNIRAIRTQINDFTARIDLKNNKEIKQAADTINKQLTTIEEALYQTKSKSGQDVLNFPIRLNDKISGLYDVAASGYNPPSKQVKEAFADFSAQADVQLNKLKKIMSDDVSSFNKLIHDKELPVIGLKESKPE</sequence>
<comment type="caution">
    <text evidence="3">The sequence shown here is derived from an EMBL/GenBank/DDBJ whole genome shotgun (WGS) entry which is preliminary data.</text>
</comment>
<name>A0A1J5T093_9ZZZZ</name>
<accession>A0A1J5T093</accession>
<proteinExistence type="predicted"/>
<evidence type="ECO:0000256" key="1">
    <source>
        <dbReference type="ARBA" id="ARBA00022737"/>
    </source>
</evidence>
<feature type="domain" description="Sortilin N-terminal" evidence="2">
    <location>
        <begin position="80"/>
        <end position="200"/>
    </location>
</feature>
<dbReference type="SUPFAM" id="SSF110296">
    <property type="entry name" value="Oligoxyloglucan reducing end-specific cellobiohydrolase"/>
    <property type="match status" value="2"/>
</dbReference>
<dbReference type="InterPro" id="IPR031778">
    <property type="entry name" value="Sortilin_N"/>
</dbReference>
<dbReference type="AlphaFoldDB" id="A0A1J5T093"/>
<dbReference type="PANTHER" id="PTHR43739:SF5">
    <property type="entry name" value="EXO-ALPHA-SIALIDASE"/>
    <property type="match status" value="1"/>
</dbReference>
<gene>
    <name evidence="3" type="primary">hcf136_1</name>
    <name evidence="3" type="ORF">GALL_46280</name>
</gene>
<dbReference type="GO" id="GO:0010411">
    <property type="term" value="P:xyloglucan metabolic process"/>
    <property type="evidence" value="ECO:0007669"/>
    <property type="project" value="TreeGrafter"/>
</dbReference>
<dbReference type="Gene3D" id="2.130.10.10">
    <property type="entry name" value="YVTN repeat-like/Quinoprotein amine dehydrogenase"/>
    <property type="match status" value="3"/>
</dbReference>
<dbReference type="EMBL" id="MLJW01000012">
    <property type="protein sequence ID" value="OIR14167.1"/>
    <property type="molecule type" value="Genomic_DNA"/>
</dbReference>
<dbReference type="InterPro" id="IPR036278">
    <property type="entry name" value="Sialidase_sf"/>
</dbReference>
<dbReference type="InterPro" id="IPR052025">
    <property type="entry name" value="Xyloglucanase_GH74"/>
</dbReference>
<protein>
    <submittedName>
        <fullName evidence="3">Ycf48-like protein</fullName>
    </submittedName>
</protein>
<dbReference type="Gene3D" id="2.60.40.4070">
    <property type="match status" value="1"/>
</dbReference>
<dbReference type="Pfam" id="PF15902">
    <property type="entry name" value="Sortilin-Vps10"/>
    <property type="match status" value="2"/>
</dbReference>
<reference evidence="3" key="1">
    <citation type="submission" date="2016-10" db="EMBL/GenBank/DDBJ databases">
        <title>Sequence of Gallionella enrichment culture.</title>
        <authorList>
            <person name="Poehlein A."/>
            <person name="Muehling M."/>
            <person name="Daniel R."/>
        </authorList>
    </citation>
    <scope>NUCLEOTIDE SEQUENCE</scope>
</reference>
<evidence type="ECO:0000313" key="3">
    <source>
        <dbReference type="EMBL" id="OIR14167.1"/>
    </source>
</evidence>
<feature type="domain" description="Sortilin N-terminal" evidence="2">
    <location>
        <begin position="594"/>
        <end position="715"/>
    </location>
</feature>
<organism evidence="3">
    <name type="scientific">mine drainage metagenome</name>
    <dbReference type="NCBI Taxonomy" id="410659"/>
    <lineage>
        <taxon>unclassified sequences</taxon>
        <taxon>metagenomes</taxon>
        <taxon>ecological metagenomes</taxon>
    </lineage>
</organism>
<keyword evidence="1" id="KW-0677">Repeat</keyword>